<dbReference type="GO" id="GO:0016989">
    <property type="term" value="F:sigma factor antagonist activity"/>
    <property type="evidence" value="ECO:0007669"/>
    <property type="project" value="TreeGrafter"/>
</dbReference>
<dbReference type="PANTHER" id="PTHR30273:SF2">
    <property type="entry name" value="PROTEIN FECR"/>
    <property type="match status" value="1"/>
</dbReference>
<dbReference type="EMBL" id="RBXP01000020">
    <property type="protein sequence ID" value="RKT49661.1"/>
    <property type="molecule type" value="Genomic_DNA"/>
</dbReference>
<dbReference type="InterPro" id="IPR012373">
    <property type="entry name" value="Ferrdict_sens_TM"/>
</dbReference>
<dbReference type="Pfam" id="PF04773">
    <property type="entry name" value="FecR"/>
    <property type="match status" value="1"/>
</dbReference>
<dbReference type="OrthoDB" id="1100567at2"/>
<evidence type="ECO:0000259" key="2">
    <source>
        <dbReference type="Pfam" id="PF16220"/>
    </source>
</evidence>
<dbReference type="InterPro" id="IPR032623">
    <property type="entry name" value="FecR_N"/>
</dbReference>
<dbReference type="PANTHER" id="PTHR30273">
    <property type="entry name" value="PERIPLASMIC SIGNAL SENSOR AND SIGMA FACTOR ACTIVATOR FECR-RELATED"/>
    <property type="match status" value="1"/>
</dbReference>
<dbReference type="Gene3D" id="2.60.120.1440">
    <property type="match status" value="1"/>
</dbReference>
<evidence type="ECO:0000313" key="4">
    <source>
        <dbReference type="Proteomes" id="UP000270626"/>
    </source>
</evidence>
<organism evidence="3 4">
    <name type="scientific">Azonexus fungiphilus</name>
    <dbReference type="NCBI Taxonomy" id="146940"/>
    <lineage>
        <taxon>Bacteria</taxon>
        <taxon>Pseudomonadati</taxon>
        <taxon>Pseudomonadota</taxon>
        <taxon>Betaproteobacteria</taxon>
        <taxon>Rhodocyclales</taxon>
        <taxon>Azonexaceae</taxon>
        <taxon>Azonexus</taxon>
    </lineage>
</organism>
<dbReference type="Proteomes" id="UP000270626">
    <property type="component" value="Unassembled WGS sequence"/>
</dbReference>
<protein>
    <submittedName>
        <fullName evidence="3">FecR family protein</fullName>
    </submittedName>
</protein>
<dbReference type="InterPro" id="IPR006860">
    <property type="entry name" value="FecR"/>
</dbReference>
<evidence type="ECO:0000259" key="1">
    <source>
        <dbReference type="Pfam" id="PF04773"/>
    </source>
</evidence>
<dbReference type="PIRSF" id="PIRSF018266">
    <property type="entry name" value="FecR"/>
    <property type="match status" value="1"/>
</dbReference>
<gene>
    <name evidence="3" type="ORF">DFR40_3327</name>
</gene>
<evidence type="ECO:0000313" key="3">
    <source>
        <dbReference type="EMBL" id="RKT49661.1"/>
    </source>
</evidence>
<comment type="caution">
    <text evidence="3">The sequence shown here is derived from an EMBL/GenBank/DDBJ whole genome shotgun (WGS) entry which is preliminary data.</text>
</comment>
<accession>A0A495VJU9</accession>
<proteinExistence type="predicted"/>
<feature type="domain" description="FecR protein" evidence="1">
    <location>
        <begin position="119"/>
        <end position="211"/>
    </location>
</feature>
<dbReference type="AlphaFoldDB" id="A0A495VJU9"/>
<name>A0A495VJU9_9RHOO</name>
<feature type="domain" description="FecR N-terminal" evidence="2">
    <location>
        <begin position="18"/>
        <end position="57"/>
    </location>
</feature>
<dbReference type="Pfam" id="PF16220">
    <property type="entry name" value="DUF4880"/>
    <property type="match status" value="1"/>
</dbReference>
<sequence length="328" mass="36391">MNAAEDNAPIAPAVVDVAIAWHVRHASGLMGADEQARLSRWLAEHPDHARVWQRLQRIGERLHGSTPQLAPAAVTRSVLQRLPDLERRKALRLLSLALVGGGSLYLGRELVHEAAFPADHRTAVGERRDIRLADGTLLQLNTDSAVDIRFDAASRRIRLRRGEIHIATARDPAGRPFRVEARDGTLVPVGTRFTVSQLDDGTLLGVSEGAVDVLRGGSDNRRRVEAGQQLAFGGRADDRLQPLDESRQAWTDGMISAENRRLDDLLGELARHRRGHLACTPEAGELRITGTWPLHGSDPSEAVLASLERHLPIRRQRLTRYWVRVETR</sequence>
<reference evidence="3 4" key="1">
    <citation type="submission" date="2018-10" db="EMBL/GenBank/DDBJ databases">
        <title>Genomic Encyclopedia of Type Strains, Phase IV (KMG-IV): sequencing the most valuable type-strain genomes for metagenomic binning, comparative biology and taxonomic classification.</title>
        <authorList>
            <person name="Goeker M."/>
        </authorList>
    </citation>
    <scope>NUCLEOTIDE SEQUENCE [LARGE SCALE GENOMIC DNA]</scope>
    <source>
        <strain evidence="3 4">DSM 23841</strain>
    </source>
</reference>
<dbReference type="RefSeq" id="WP_121459582.1">
    <property type="nucleotide sequence ID" value="NZ_RBXP01000020.1"/>
</dbReference>
<keyword evidence="4" id="KW-1185">Reference proteome</keyword>